<dbReference type="RefSeq" id="WP_346758940.1">
    <property type="nucleotide sequence ID" value="NZ_JAUJEB010000003.1"/>
</dbReference>
<keyword evidence="2" id="KW-1185">Reference proteome</keyword>
<dbReference type="InterPro" id="IPR009097">
    <property type="entry name" value="Cyclic_Pdiesterase"/>
</dbReference>
<dbReference type="Proteomes" id="UP001172083">
    <property type="component" value="Unassembled WGS sequence"/>
</dbReference>
<dbReference type="PANTHER" id="PTHR40037:SF1">
    <property type="entry name" value="PHOSPHOESTERASE SAOUHSC_00951-RELATED"/>
    <property type="match status" value="1"/>
</dbReference>
<dbReference type="GO" id="GO:0016874">
    <property type="term" value="F:ligase activity"/>
    <property type="evidence" value="ECO:0007669"/>
    <property type="project" value="UniProtKB-KW"/>
</dbReference>
<evidence type="ECO:0000313" key="1">
    <source>
        <dbReference type="EMBL" id="MDN5213603.1"/>
    </source>
</evidence>
<dbReference type="InterPro" id="IPR050580">
    <property type="entry name" value="2H_phosphoesterase_YjcG-like"/>
</dbReference>
<dbReference type="Pfam" id="PF13563">
    <property type="entry name" value="2_5_RNA_ligase2"/>
    <property type="match status" value="1"/>
</dbReference>
<comment type="caution">
    <text evidence="1">The sequence shown here is derived from an EMBL/GenBank/DDBJ whole genome shotgun (WGS) entry which is preliminary data.</text>
</comment>
<evidence type="ECO:0000313" key="2">
    <source>
        <dbReference type="Proteomes" id="UP001172083"/>
    </source>
</evidence>
<gene>
    <name evidence="1" type="ORF">QQ020_16140</name>
</gene>
<dbReference type="Gene3D" id="3.90.1140.10">
    <property type="entry name" value="Cyclic phosphodiesterase"/>
    <property type="match status" value="1"/>
</dbReference>
<protein>
    <submittedName>
        <fullName evidence="1">2'-5' RNA ligase family protein</fullName>
    </submittedName>
</protein>
<dbReference type="PANTHER" id="PTHR40037">
    <property type="entry name" value="PHOSPHOESTERASE YJCG-RELATED"/>
    <property type="match status" value="1"/>
</dbReference>
<proteinExistence type="predicted"/>
<organism evidence="1 2">
    <name type="scientific">Agaribacillus aureus</name>
    <dbReference type="NCBI Taxonomy" id="3051825"/>
    <lineage>
        <taxon>Bacteria</taxon>
        <taxon>Pseudomonadati</taxon>
        <taxon>Bacteroidota</taxon>
        <taxon>Cytophagia</taxon>
        <taxon>Cytophagales</taxon>
        <taxon>Splendidivirgaceae</taxon>
        <taxon>Agaribacillus</taxon>
    </lineage>
</organism>
<keyword evidence="1" id="KW-0436">Ligase</keyword>
<dbReference type="SUPFAM" id="SSF55144">
    <property type="entry name" value="LigT-like"/>
    <property type="match status" value="1"/>
</dbReference>
<sequence length="183" mass="20955">MALEKKLYLIAVTLPAALNDKVHAIKQQIARDYHSKHALRLPAHITLQKPFNFADESFLINSLARFKINTPPSDLELEGFGAFAPRVIYVTIHKNKHLQNLYGALKNWLLTDTGFEPGWVSNGPFVPHVTVAYRDLSKANFTAAWARYKTEGFSGNFLVNAIDLWRHNGKYWQSLHKFYPYQA</sequence>
<accession>A0ABT8LBD3</accession>
<dbReference type="EMBL" id="JAUJEB010000003">
    <property type="protein sequence ID" value="MDN5213603.1"/>
    <property type="molecule type" value="Genomic_DNA"/>
</dbReference>
<name>A0ABT8LBD3_9BACT</name>
<reference evidence="1" key="1">
    <citation type="submission" date="2023-06" db="EMBL/GenBank/DDBJ databases">
        <title>Genomic of Agaribacillus aureum.</title>
        <authorList>
            <person name="Wang G."/>
        </authorList>
    </citation>
    <scope>NUCLEOTIDE SEQUENCE</scope>
    <source>
        <strain evidence="1">BMA12</strain>
    </source>
</reference>